<reference evidence="8 9" key="2">
    <citation type="submission" date="2020-04" db="EMBL/GenBank/DDBJ databases">
        <authorList>
            <person name="Fomenkov A."/>
            <person name="Anton B.P."/>
            <person name="Roberts R.J."/>
        </authorList>
    </citation>
    <scope>NUCLEOTIDE SEQUENCE [LARGE SCALE GENOMIC DNA]</scope>
    <source>
        <strain evidence="8 9">NEB122</strain>
    </source>
</reference>
<dbReference type="PANTHER" id="PTHR10491">
    <property type="entry name" value="DTDP-4-DEHYDRORHAMNOSE REDUCTASE"/>
    <property type="match status" value="1"/>
</dbReference>
<dbReference type="PANTHER" id="PTHR10491:SF4">
    <property type="entry name" value="METHIONINE ADENOSYLTRANSFERASE 2 SUBUNIT BETA"/>
    <property type="match status" value="1"/>
</dbReference>
<dbReference type="GO" id="GO:0008831">
    <property type="term" value="F:dTDP-4-dehydrorhamnose reductase activity"/>
    <property type="evidence" value="ECO:0007669"/>
    <property type="project" value="UniProtKB-EC"/>
</dbReference>
<comment type="pathway">
    <text evidence="1 6">Carbohydrate biosynthesis; dTDP-L-rhamnose biosynthesis.</text>
</comment>
<dbReference type="GO" id="GO:0005829">
    <property type="term" value="C:cytosol"/>
    <property type="evidence" value="ECO:0007669"/>
    <property type="project" value="TreeGrafter"/>
</dbReference>
<evidence type="ECO:0000256" key="2">
    <source>
        <dbReference type="ARBA" id="ARBA00010944"/>
    </source>
</evidence>
<dbReference type="Pfam" id="PF04321">
    <property type="entry name" value="RmlD_sub_bind"/>
    <property type="match status" value="1"/>
</dbReference>
<feature type="domain" description="RmlD-like substrate binding" evidence="7">
    <location>
        <begin position="1"/>
        <end position="297"/>
    </location>
</feature>
<reference evidence="8 9" key="1">
    <citation type="submission" date="2020-04" db="EMBL/GenBank/DDBJ databases">
        <title>Genome-Wide Identification of 5-Methylcytosine Sites in Bacterial Genomes By High-Throughput Sequencing of MspJI Restriction Fragments.</title>
        <authorList>
            <person name="Wu V."/>
        </authorList>
    </citation>
    <scope>NUCLEOTIDE SEQUENCE [LARGE SCALE GENOMIC DNA]</scope>
    <source>
        <strain evidence="8 9">NEB122</strain>
    </source>
</reference>
<dbReference type="InterPro" id="IPR029903">
    <property type="entry name" value="RmlD-like-bd"/>
</dbReference>
<sequence length="300" mass="31921">MTTLVFGAGGQVGTELLHALARAGARVVAATRSGQLPDGTACETADFDAPETLPGLLDRVGPTCIVNAAAYTAVDHAEQERDAAFRANAQAPAVIAQWCARAGVPLVHYSTDYVFDGQGTRPYRPDDATAPLGVYGQSKLAGEQAVQAAGGRHLIFRTAWVYAAHGHNFLRTMLRVGAERDVLRVVADQIGTPTPAALIADITAHALRQPGEPSGLWHLTAAGQTSWHGFAEAIFAQAHARGLLARVPHVEAITTADYPTPAMRPAYSQLDTHSLQETFGIRLPDWRDGLSQVLDTLAQH</sequence>
<dbReference type="Gene3D" id="3.90.25.10">
    <property type="entry name" value="UDP-galactose 4-epimerase, domain 1"/>
    <property type="match status" value="1"/>
</dbReference>
<evidence type="ECO:0000256" key="5">
    <source>
        <dbReference type="ARBA" id="ARBA00048200"/>
    </source>
</evidence>
<gene>
    <name evidence="8" type="primary">rfbD</name>
    <name evidence="8" type="ORF">HG421_15000</name>
</gene>
<dbReference type="GO" id="GO:0009243">
    <property type="term" value="P:O antigen biosynthetic process"/>
    <property type="evidence" value="ECO:0007669"/>
    <property type="project" value="UniProtKB-UniPathway"/>
</dbReference>
<proteinExistence type="inferred from homology"/>
<accession>A0A7Z2ZIT2</accession>
<evidence type="ECO:0000256" key="4">
    <source>
        <dbReference type="ARBA" id="ARBA00017099"/>
    </source>
</evidence>
<dbReference type="RefSeq" id="WP_169707058.1">
    <property type="nucleotide sequence ID" value="NZ_CP051651.1"/>
</dbReference>
<protein>
    <recommendedName>
        <fullName evidence="4 6">dTDP-4-dehydrorhamnose reductase</fullName>
        <ecNumber evidence="3 6">1.1.1.133</ecNumber>
    </recommendedName>
</protein>
<dbReference type="InterPro" id="IPR005913">
    <property type="entry name" value="dTDP_dehydrorham_reduct"/>
</dbReference>
<dbReference type="UniPathway" id="UPA00124"/>
<dbReference type="GO" id="GO:0019305">
    <property type="term" value="P:dTDP-rhamnose biosynthetic process"/>
    <property type="evidence" value="ECO:0007669"/>
    <property type="project" value="UniProtKB-UniPathway"/>
</dbReference>
<evidence type="ECO:0000256" key="3">
    <source>
        <dbReference type="ARBA" id="ARBA00012929"/>
    </source>
</evidence>
<dbReference type="SUPFAM" id="SSF51735">
    <property type="entry name" value="NAD(P)-binding Rossmann-fold domains"/>
    <property type="match status" value="1"/>
</dbReference>
<comment type="similarity">
    <text evidence="2 6">Belongs to the dTDP-4-dehydrorhamnose reductase family.</text>
</comment>
<name>A0A7Z2ZIT2_XANCA</name>
<dbReference type="NCBIfam" id="TIGR01214">
    <property type="entry name" value="rmlD"/>
    <property type="match status" value="1"/>
</dbReference>
<dbReference type="AlphaFoldDB" id="A0A7Z2ZIT2"/>
<dbReference type="Proteomes" id="UP000503498">
    <property type="component" value="Chromosome"/>
</dbReference>
<comment type="function">
    <text evidence="6">Catalyzes the reduction of dTDP-6-deoxy-L-lyxo-4-hexulose to yield dTDP-L-rhamnose.</text>
</comment>
<keyword evidence="6 8" id="KW-0560">Oxidoreductase</keyword>
<evidence type="ECO:0000313" key="9">
    <source>
        <dbReference type="Proteomes" id="UP000503498"/>
    </source>
</evidence>
<dbReference type="InterPro" id="IPR036291">
    <property type="entry name" value="NAD(P)-bd_dom_sf"/>
</dbReference>
<evidence type="ECO:0000259" key="7">
    <source>
        <dbReference type="Pfam" id="PF04321"/>
    </source>
</evidence>
<evidence type="ECO:0000256" key="6">
    <source>
        <dbReference type="RuleBase" id="RU364082"/>
    </source>
</evidence>
<evidence type="ECO:0000313" key="8">
    <source>
        <dbReference type="EMBL" id="QJD68880.1"/>
    </source>
</evidence>
<dbReference type="UniPathway" id="UPA00281"/>
<dbReference type="CDD" id="cd05254">
    <property type="entry name" value="dTDP_HR_like_SDR_e"/>
    <property type="match status" value="1"/>
</dbReference>
<dbReference type="Gene3D" id="3.40.50.720">
    <property type="entry name" value="NAD(P)-binding Rossmann-like Domain"/>
    <property type="match status" value="1"/>
</dbReference>
<evidence type="ECO:0000256" key="1">
    <source>
        <dbReference type="ARBA" id="ARBA00004781"/>
    </source>
</evidence>
<dbReference type="EC" id="1.1.1.133" evidence="3 6"/>
<comment type="cofactor">
    <cofactor evidence="6">
        <name>Mg(2+)</name>
        <dbReference type="ChEBI" id="CHEBI:18420"/>
    </cofactor>
    <text evidence="6">Binds 1 Mg(2+) ion per monomer.</text>
</comment>
<keyword evidence="6" id="KW-0521">NADP</keyword>
<dbReference type="EMBL" id="CP051651">
    <property type="protein sequence ID" value="QJD68880.1"/>
    <property type="molecule type" value="Genomic_DNA"/>
</dbReference>
<organism evidence="8 9">
    <name type="scientific">Xanthomonas campestris pv. badrii</name>
    <dbReference type="NCBI Taxonomy" id="149696"/>
    <lineage>
        <taxon>Bacteria</taxon>
        <taxon>Pseudomonadati</taxon>
        <taxon>Pseudomonadota</taxon>
        <taxon>Gammaproteobacteria</taxon>
        <taxon>Lysobacterales</taxon>
        <taxon>Lysobacteraceae</taxon>
        <taxon>Xanthomonas</taxon>
    </lineage>
</organism>
<comment type="catalytic activity">
    <reaction evidence="5 6">
        <text>dTDP-beta-L-rhamnose + NADP(+) = dTDP-4-dehydro-beta-L-rhamnose + NADPH + H(+)</text>
        <dbReference type="Rhea" id="RHEA:21796"/>
        <dbReference type="ChEBI" id="CHEBI:15378"/>
        <dbReference type="ChEBI" id="CHEBI:57510"/>
        <dbReference type="ChEBI" id="CHEBI:57783"/>
        <dbReference type="ChEBI" id="CHEBI:58349"/>
        <dbReference type="ChEBI" id="CHEBI:62830"/>
        <dbReference type="EC" id="1.1.1.133"/>
    </reaction>
</comment>